<dbReference type="PROSITE" id="PS50110">
    <property type="entry name" value="RESPONSE_REGULATORY"/>
    <property type="match status" value="1"/>
</dbReference>
<dbReference type="AlphaFoldDB" id="A0A1X7J3W2"/>
<dbReference type="InterPro" id="IPR009057">
    <property type="entry name" value="Homeodomain-like_sf"/>
</dbReference>
<dbReference type="SMART" id="SM00448">
    <property type="entry name" value="REC"/>
    <property type="match status" value="1"/>
</dbReference>
<gene>
    <name evidence="1" type="ORF">SAMN05660862_1408</name>
</gene>
<dbReference type="STRING" id="561061.SAMN05660862_1408"/>
<keyword evidence="2" id="KW-1185">Reference proteome</keyword>
<keyword evidence="1" id="KW-0238">DNA-binding</keyword>
<proteinExistence type="predicted"/>
<dbReference type="InterPro" id="IPR001789">
    <property type="entry name" value="Sig_transdc_resp-reg_receiver"/>
</dbReference>
<evidence type="ECO:0000313" key="2">
    <source>
        <dbReference type="Proteomes" id="UP000192980"/>
    </source>
</evidence>
<dbReference type="SUPFAM" id="SSF46689">
    <property type="entry name" value="Homeodomain-like"/>
    <property type="match status" value="1"/>
</dbReference>
<dbReference type="Pfam" id="PF00158">
    <property type="entry name" value="Sigma54_activat"/>
    <property type="match status" value="1"/>
</dbReference>
<dbReference type="Gene3D" id="3.40.50.2300">
    <property type="match status" value="1"/>
</dbReference>
<dbReference type="InterPro" id="IPR002197">
    <property type="entry name" value="HTH_Fis"/>
</dbReference>
<dbReference type="GO" id="GO:0005524">
    <property type="term" value="F:ATP binding"/>
    <property type="evidence" value="ECO:0007669"/>
    <property type="project" value="InterPro"/>
</dbReference>
<dbReference type="SUPFAM" id="SSF52172">
    <property type="entry name" value="CheY-like"/>
    <property type="match status" value="1"/>
</dbReference>
<dbReference type="FunFam" id="3.40.50.300:FF:000006">
    <property type="entry name" value="DNA-binding transcriptional regulator NtrC"/>
    <property type="match status" value="1"/>
</dbReference>
<dbReference type="InterPro" id="IPR002078">
    <property type="entry name" value="Sigma_54_int"/>
</dbReference>
<dbReference type="PANTHER" id="PTHR32071:SF113">
    <property type="entry name" value="ALGINATE BIOSYNTHESIS TRANSCRIPTIONAL REGULATORY PROTEIN ALGB"/>
    <property type="match status" value="1"/>
</dbReference>
<dbReference type="RefSeq" id="WP_085472256.1">
    <property type="nucleotide sequence ID" value="NZ_CP038029.1"/>
</dbReference>
<dbReference type="Gene3D" id="3.40.50.300">
    <property type="entry name" value="P-loop containing nucleotide triphosphate hydrolases"/>
    <property type="match status" value="1"/>
</dbReference>
<dbReference type="Gene3D" id="1.10.10.60">
    <property type="entry name" value="Homeodomain-like"/>
    <property type="match status" value="1"/>
</dbReference>
<dbReference type="InterPro" id="IPR003593">
    <property type="entry name" value="AAA+_ATPase"/>
</dbReference>
<dbReference type="CDD" id="cd00009">
    <property type="entry name" value="AAA"/>
    <property type="match status" value="1"/>
</dbReference>
<dbReference type="PANTHER" id="PTHR32071">
    <property type="entry name" value="TRANSCRIPTIONAL REGULATORY PROTEIN"/>
    <property type="match status" value="1"/>
</dbReference>
<dbReference type="InterPro" id="IPR011006">
    <property type="entry name" value="CheY-like_superfamily"/>
</dbReference>
<dbReference type="Pfam" id="PF00072">
    <property type="entry name" value="Response_reg"/>
    <property type="match status" value="1"/>
</dbReference>
<protein>
    <submittedName>
        <fullName evidence="1">DNA-binding transcriptional response regulator, NtrC family, contains REC, AAA-type ATPase, and a Fis-type DNA-binding domains</fullName>
    </submittedName>
</protein>
<dbReference type="OrthoDB" id="9767722at2"/>
<dbReference type="PRINTS" id="PR01590">
    <property type="entry name" value="HTHFIS"/>
</dbReference>
<dbReference type="EMBL" id="FXAU01000002">
    <property type="protein sequence ID" value="SMG22196.1"/>
    <property type="molecule type" value="Genomic_DNA"/>
</dbReference>
<accession>A0A1X7J3W2</accession>
<organism evidence="1 2">
    <name type="scientific">Sphingobacterium psychroaquaticum</name>
    <dbReference type="NCBI Taxonomy" id="561061"/>
    <lineage>
        <taxon>Bacteria</taxon>
        <taxon>Pseudomonadati</taxon>
        <taxon>Bacteroidota</taxon>
        <taxon>Sphingobacteriia</taxon>
        <taxon>Sphingobacteriales</taxon>
        <taxon>Sphingobacteriaceae</taxon>
        <taxon>Sphingobacterium</taxon>
    </lineage>
</organism>
<dbReference type="GO" id="GO:0000160">
    <property type="term" value="P:phosphorelay signal transduction system"/>
    <property type="evidence" value="ECO:0007669"/>
    <property type="project" value="InterPro"/>
</dbReference>
<dbReference type="PROSITE" id="PS50045">
    <property type="entry name" value="SIGMA54_INTERACT_4"/>
    <property type="match status" value="1"/>
</dbReference>
<reference evidence="1 2" key="1">
    <citation type="submission" date="2017-04" db="EMBL/GenBank/DDBJ databases">
        <authorList>
            <person name="Afonso C.L."/>
            <person name="Miller P.J."/>
            <person name="Scott M.A."/>
            <person name="Spackman E."/>
            <person name="Goraichik I."/>
            <person name="Dimitrov K.M."/>
            <person name="Suarez D.L."/>
            <person name="Swayne D.E."/>
        </authorList>
    </citation>
    <scope>NUCLEOTIDE SEQUENCE [LARGE SCALE GENOMIC DNA]</scope>
    <source>
        <strain evidence="1 2">DSM 22418</strain>
    </source>
</reference>
<dbReference type="InterPro" id="IPR058031">
    <property type="entry name" value="AAA_lid_NorR"/>
</dbReference>
<dbReference type="GO" id="GO:0043565">
    <property type="term" value="F:sequence-specific DNA binding"/>
    <property type="evidence" value="ECO:0007669"/>
    <property type="project" value="InterPro"/>
</dbReference>
<evidence type="ECO:0000313" key="1">
    <source>
        <dbReference type="EMBL" id="SMG22196.1"/>
    </source>
</evidence>
<dbReference type="SUPFAM" id="SSF52540">
    <property type="entry name" value="P-loop containing nucleoside triphosphate hydrolases"/>
    <property type="match status" value="1"/>
</dbReference>
<dbReference type="Proteomes" id="UP000192980">
    <property type="component" value="Unassembled WGS sequence"/>
</dbReference>
<dbReference type="CDD" id="cd00156">
    <property type="entry name" value="REC"/>
    <property type="match status" value="1"/>
</dbReference>
<name>A0A1X7J3W2_9SPHI</name>
<dbReference type="Pfam" id="PF02954">
    <property type="entry name" value="HTH_8"/>
    <property type="match status" value="1"/>
</dbReference>
<dbReference type="GO" id="GO:0006355">
    <property type="term" value="P:regulation of DNA-templated transcription"/>
    <property type="evidence" value="ECO:0007669"/>
    <property type="project" value="InterPro"/>
</dbReference>
<dbReference type="Pfam" id="PF25601">
    <property type="entry name" value="AAA_lid_14"/>
    <property type="match status" value="1"/>
</dbReference>
<dbReference type="Gene3D" id="1.10.8.60">
    <property type="match status" value="1"/>
</dbReference>
<dbReference type="InterPro" id="IPR027417">
    <property type="entry name" value="P-loop_NTPase"/>
</dbReference>
<sequence>MKKSTVLFVDDDQDLLTAVRILLKPRVKQVIVERNPENLMHVLAQHVVDIVLLDMNFKSAINTGNEGLFWLGKIKSQYPHIHVVMVTAYGAVDLAVRSLKQGASDFIVKPWQNEQLLETLTSISGAVPSSGKPKQVNMIVRNDNSLIGQSAVMEDLQYKIDKVAPTEANILILGENGTGKDLIAQALHQRSLRASMPYIKVDVGALTETLFESELFGYKKGAFTDAREDRIGRFEAADQGTLFLDEIGNIGLHQQSKLLSVLQNRQVVPLGSYTGVPIDIRLLSATNVPLKSLADESKFRKDLIYRINTVEIQVPPLRERGEDVVVLANHFLQFYNHKYHKNILGLDHDALQKLRGYYFPGNVRELQYSLERAVIMAEGESIKGSDILFSPIEESNRVNRLTAEEAPMSQSLEDMERKAIKSAIERFNGNISKASRELGLTRAALYRRMEKYNI</sequence>
<dbReference type="SMART" id="SM00382">
    <property type="entry name" value="AAA"/>
    <property type="match status" value="1"/>
</dbReference>